<sequence>MKVGLFVTCLVDLVRPSIGFATLKLLEDAGCEVVVPATQTCCGQPGYNSGAREAAIDLARKVLAEFRDCDYVVAPSGSCSGQVKVHYVEDLFRDAPDRAEFEALAAKWYELSDFLVNVLKLAKVPGTFQGDVTYHDSCSGLRELKVKMQPRYLLQMAGAGIAEMPECEKCCGFGGTFSVKLGDIATRMAENKVANARSTGARTIAGGDLGCLLHIEGRLRREGDRDTRVAHFAELIAGGG</sequence>
<dbReference type="EMBL" id="CP053073">
    <property type="protein sequence ID" value="QJR16197.1"/>
    <property type="molecule type" value="Genomic_DNA"/>
</dbReference>
<dbReference type="InterPro" id="IPR004017">
    <property type="entry name" value="Cys_rich_dom"/>
</dbReference>
<dbReference type="Pfam" id="PF02754">
    <property type="entry name" value="CCG"/>
    <property type="match status" value="2"/>
</dbReference>
<evidence type="ECO:0000259" key="1">
    <source>
        <dbReference type="Pfam" id="PF02754"/>
    </source>
</evidence>
<feature type="domain" description="Cysteine-rich" evidence="1">
    <location>
        <begin position="132"/>
        <end position="215"/>
    </location>
</feature>
<evidence type="ECO:0000313" key="3">
    <source>
        <dbReference type="Proteomes" id="UP000503096"/>
    </source>
</evidence>
<protein>
    <submittedName>
        <fullName evidence="2">Lactate utilization protein A</fullName>
    </submittedName>
</protein>
<evidence type="ECO:0000313" key="2">
    <source>
        <dbReference type="EMBL" id="QJR16197.1"/>
    </source>
</evidence>
<dbReference type="InParanoid" id="A0A6M4HDZ5"/>
<gene>
    <name evidence="2" type="primary">lutA_2</name>
    <name evidence="2" type="ORF">DSM104440_03026</name>
</gene>
<dbReference type="FunCoup" id="A0A6M4HDZ5">
    <property type="interactions" value="89"/>
</dbReference>
<keyword evidence="3" id="KW-1185">Reference proteome</keyword>
<accession>A0A6M4HDZ5</accession>
<dbReference type="GO" id="GO:0005829">
    <property type="term" value="C:cytosol"/>
    <property type="evidence" value="ECO:0007669"/>
    <property type="project" value="TreeGrafter"/>
</dbReference>
<dbReference type="GO" id="GO:0016491">
    <property type="term" value="F:oxidoreductase activity"/>
    <property type="evidence" value="ECO:0007669"/>
    <property type="project" value="UniProtKB-ARBA"/>
</dbReference>
<dbReference type="PANTHER" id="PTHR30296">
    <property type="entry name" value="UNCHARACTERIZED PROTEIN YKGE"/>
    <property type="match status" value="1"/>
</dbReference>
<name>A0A6M4HDZ5_9PROT</name>
<dbReference type="PANTHER" id="PTHR30296:SF0">
    <property type="entry name" value="LACTATE UTILIZATION PROTEIN A"/>
    <property type="match status" value="1"/>
</dbReference>
<dbReference type="Proteomes" id="UP000503096">
    <property type="component" value="Chromosome"/>
</dbReference>
<reference evidence="2 3" key="1">
    <citation type="submission" date="2020-04" db="EMBL/GenBank/DDBJ databases">
        <title>Usitatibacter rugosus gen. nov., sp. nov. and Usitatibacter palustris sp. nov., novel members of Usitatibacteraceae fam. nov. within the order Nitrosomonadales isolated from soil.</title>
        <authorList>
            <person name="Huber K.J."/>
            <person name="Neumann-Schaal M."/>
            <person name="Geppert A."/>
            <person name="Luckner M."/>
            <person name="Wanner G."/>
            <person name="Overmann J."/>
        </authorList>
    </citation>
    <scope>NUCLEOTIDE SEQUENCE [LARGE SCALE GENOMIC DNA]</scope>
    <source>
        <strain evidence="2 3">Swamp67</strain>
    </source>
</reference>
<proteinExistence type="predicted"/>
<dbReference type="AlphaFoldDB" id="A0A6M4HDZ5"/>
<organism evidence="2 3">
    <name type="scientific">Usitatibacter palustris</name>
    <dbReference type="NCBI Taxonomy" id="2732487"/>
    <lineage>
        <taxon>Bacteria</taxon>
        <taxon>Pseudomonadati</taxon>
        <taxon>Pseudomonadota</taxon>
        <taxon>Betaproteobacteria</taxon>
        <taxon>Nitrosomonadales</taxon>
        <taxon>Usitatibacteraceae</taxon>
        <taxon>Usitatibacter</taxon>
    </lineage>
</organism>
<feature type="domain" description="Cysteine-rich" evidence="1">
    <location>
        <begin position="3"/>
        <end position="84"/>
    </location>
</feature>
<dbReference type="KEGG" id="upl:DSM104440_03026"/>
<dbReference type="RefSeq" id="WP_171164106.1">
    <property type="nucleotide sequence ID" value="NZ_CP053073.1"/>
</dbReference>